<reference evidence="1" key="1">
    <citation type="journal article" date="2014" name="Front. Microbiol.">
        <title>High frequency of phylogenetically diverse reductive dehalogenase-homologous genes in deep subseafloor sedimentary metagenomes.</title>
        <authorList>
            <person name="Kawai M."/>
            <person name="Futagami T."/>
            <person name="Toyoda A."/>
            <person name="Takaki Y."/>
            <person name="Nishi S."/>
            <person name="Hori S."/>
            <person name="Arai W."/>
            <person name="Tsubouchi T."/>
            <person name="Morono Y."/>
            <person name="Uchiyama I."/>
            <person name="Ito T."/>
            <person name="Fujiyama A."/>
            <person name="Inagaki F."/>
            <person name="Takami H."/>
        </authorList>
    </citation>
    <scope>NUCLEOTIDE SEQUENCE</scope>
    <source>
        <strain evidence="1">Expedition CK06-06</strain>
    </source>
</reference>
<proteinExistence type="predicted"/>
<dbReference type="SUPFAM" id="SSF75005">
    <property type="entry name" value="Arabinanase/levansucrase/invertase"/>
    <property type="match status" value="1"/>
</dbReference>
<protein>
    <submittedName>
        <fullName evidence="1">Uncharacterized protein</fullName>
    </submittedName>
</protein>
<name>X1GRD2_9ZZZZ</name>
<organism evidence="1">
    <name type="scientific">marine sediment metagenome</name>
    <dbReference type="NCBI Taxonomy" id="412755"/>
    <lineage>
        <taxon>unclassified sequences</taxon>
        <taxon>metagenomes</taxon>
        <taxon>ecological metagenomes</taxon>
    </lineage>
</organism>
<dbReference type="EMBL" id="BARU01007338">
    <property type="protein sequence ID" value="GAH44169.1"/>
    <property type="molecule type" value="Genomic_DNA"/>
</dbReference>
<sequence>ATFYIDPHESDPAHRYKACYSHRTIRAALAYSADGIHWKAYNNGNPVTHRASDTANQIMWDEEAKVYRLFTRTDYGTHGGAGEIRGTRSMINPDIKADPTAWTIVREWKFDREGPEEWKRRQVYALTDWIYHGVHFALIVVYEWQGDRSEGPVDYYKRHDRDILEYYIATSRDGDNWDLTWVYAGKPMIPRGPDGAWDKDIMLPASEIVTHDDKHWLYYSAGNERHGVPRPLAGIGVATLRLDGFVSLEAKDEPGIVVTKPFTLEGDKLQINVKGGEILVEVLNRQGEPISGFSANEATKYKHVDELRLTPTWKNGSRLSTLKGRVIRLKFHLRNARLYSFQVLE</sequence>
<dbReference type="AlphaFoldDB" id="X1GRD2"/>
<gene>
    <name evidence="1" type="ORF">S03H2_14458</name>
</gene>
<dbReference type="InterPro" id="IPR023296">
    <property type="entry name" value="Glyco_hydro_beta-prop_sf"/>
</dbReference>
<accession>X1GRD2</accession>
<comment type="caution">
    <text evidence="1">The sequence shown here is derived from an EMBL/GenBank/DDBJ whole genome shotgun (WGS) entry which is preliminary data.</text>
</comment>
<dbReference type="Gene3D" id="2.115.10.20">
    <property type="entry name" value="Glycosyl hydrolase domain, family 43"/>
    <property type="match status" value="1"/>
</dbReference>
<evidence type="ECO:0000313" key="1">
    <source>
        <dbReference type="EMBL" id="GAH44169.1"/>
    </source>
</evidence>
<feature type="non-terminal residue" evidence="1">
    <location>
        <position position="1"/>
    </location>
</feature>